<accession>A0ABV0UDK5</accession>
<dbReference type="EMBL" id="JAHRIQ010067556">
    <property type="protein sequence ID" value="MEQ2242682.1"/>
    <property type="molecule type" value="Genomic_DNA"/>
</dbReference>
<evidence type="ECO:0000313" key="2">
    <source>
        <dbReference type="Proteomes" id="UP001482620"/>
    </source>
</evidence>
<gene>
    <name evidence="1" type="ORF">ILYODFUR_038499</name>
</gene>
<dbReference type="Proteomes" id="UP001482620">
    <property type="component" value="Unassembled WGS sequence"/>
</dbReference>
<proteinExistence type="predicted"/>
<reference evidence="1 2" key="1">
    <citation type="submission" date="2021-06" db="EMBL/GenBank/DDBJ databases">
        <authorList>
            <person name="Palmer J.M."/>
        </authorList>
    </citation>
    <scope>NUCLEOTIDE SEQUENCE [LARGE SCALE GENOMIC DNA]</scope>
    <source>
        <strain evidence="2">if_2019</strain>
        <tissue evidence="1">Muscle</tissue>
    </source>
</reference>
<feature type="non-terminal residue" evidence="1">
    <location>
        <position position="1"/>
    </location>
</feature>
<evidence type="ECO:0000313" key="1">
    <source>
        <dbReference type="EMBL" id="MEQ2242682.1"/>
    </source>
</evidence>
<keyword evidence="2" id="KW-1185">Reference proteome</keyword>
<name>A0ABV0UDK5_9TELE</name>
<organism evidence="1 2">
    <name type="scientific">Ilyodon furcidens</name>
    <name type="common">goldbreast splitfin</name>
    <dbReference type="NCBI Taxonomy" id="33524"/>
    <lineage>
        <taxon>Eukaryota</taxon>
        <taxon>Metazoa</taxon>
        <taxon>Chordata</taxon>
        <taxon>Craniata</taxon>
        <taxon>Vertebrata</taxon>
        <taxon>Euteleostomi</taxon>
        <taxon>Actinopterygii</taxon>
        <taxon>Neopterygii</taxon>
        <taxon>Teleostei</taxon>
        <taxon>Neoteleostei</taxon>
        <taxon>Acanthomorphata</taxon>
        <taxon>Ovalentaria</taxon>
        <taxon>Atherinomorphae</taxon>
        <taxon>Cyprinodontiformes</taxon>
        <taxon>Goodeidae</taxon>
        <taxon>Ilyodon</taxon>
    </lineage>
</organism>
<sequence>CLEVNVYSAFPCRPGGHLKELHLQLIKAAIKETEDYWFFLCTLVVNWLQTPFQSEGFHT</sequence>
<protein>
    <submittedName>
        <fullName evidence="1">Uncharacterized protein</fullName>
    </submittedName>
</protein>
<comment type="caution">
    <text evidence="1">The sequence shown here is derived from an EMBL/GenBank/DDBJ whole genome shotgun (WGS) entry which is preliminary data.</text>
</comment>